<dbReference type="EC" id="2.7.7.41" evidence="15"/>
<evidence type="ECO:0000256" key="14">
    <source>
        <dbReference type="SAM" id="Phobius"/>
    </source>
</evidence>
<dbReference type="InterPro" id="IPR000374">
    <property type="entry name" value="PC_trans"/>
</dbReference>
<evidence type="ECO:0000256" key="5">
    <source>
        <dbReference type="ARBA" id="ARBA00022679"/>
    </source>
</evidence>
<evidence type="ECO:0000256" key="1">
    <source>
        <dbReference type="ARBA" id="ARBA00004651"/>
    </source>
</evidence>
<feature type="transmembrane region" description="Helical" evidence="14">
    <location>
        <begin position="701"/>
        <end position="723"/>
    </location>
</feature>
<accession>A0A3B0SBB4</accession>
<keyword evidence="10 14" id="KW-0472">Membrane</keyword>
<dbReference type="GO" id="GO:0005886">
    <property type="term" value="C:plasma membrane"/>
    <property type="evidence" value="ECO:0007669"/>
    <property type="project" value="UniProtKB-SubCell"/>
</dbReference>
<dbReference type="GO" id="GO:0016024">
    <property type="term" value="P:CDP-diacylglycerol biosynthetic process"/>
    <property type="evidence" value="ECO:0007669"/>
    <property type="project" value="TreeGrafter"/>
</dbReference>
<evidence type="ECO:0000313" key="15">
    <source>
        <dbReference type="EMBL" id="VAV93603.1"/>
    </source>
</evidence>
<dbReference type="Pfam" id="PF01148">
    <property type="entry name" value="CTP_transf_1"/>
    <property type="match status" value="1"/>
</dbReference>
<evidence type="ECO:0000256" key="3">
    <source>
        <dbReference type="ARBA" id="ARBA00022475"/>
    </source>
</evidence>
<keyword evidence="9" id="KW-0443">Lipid metabolism</keyword>
<dbReference type="PANTHER" id="PTHR46382:SF1">
    <property type="entry name" value="PHOSPHATIDATE CYTIDYLYLTRANSFERASE"/>
    <property type="match status" value="1"/>
</dbReference>
<keyword evidence="6 14" id="KW-0812">Transmembrane</keyword>
<dbReference type="EMBL" id="UOEK01000046">
    <property type="protein sequence ID" value="VAV93603.1"/>
    <property type="molecule type" value="Genomic_DNA"/>
</dbReference>
<proteinExistence type="inferred from homology"/>
<keyword evidence="3" id="KW-1003">Cell membrane</keyword>
<organism evidence="15">
    <name type="scientific">hydrothermal vent metagenome</name>
    <dbReference type="NCBI Taxonomy" id="652676"/>
    <lineage>
        <taxon>unclassified sequences</taxon>
        <taxon>metagenomes</taxon>
        <taxon>ecological metagenomes</taxon>
    </lineage>
</organism>
<keyword evidence="7 15" id="KW-0548">Nucleotidyltransferase</keyword>
<feature type="transmembrane region" description="Helical" evidence="14">
    <location>
        <begin position="797"/>
        <end position="818"/>
    </location>
</feature>
<dbReference type="PANTHER" id="PTHR46382">
    <property type="entry name" value="PHOSPHATIDATE CYTIDYLYLTRANSFERASE"/>
    <property type="match status" value="1"/>
</dbReference>
<keyword evidence="12" id="KW-1208">Phospholipid metabolism</keyword>
<feature type="transmembrane region" description="Helical" evidence="14">
    <location>
        <begin position="729"/>
        <end position="750"/>
    </location>
</feature>
<name>A0A3B0SBB4_9ZZZZ</name>
<evidence type="ECO:0000256" key="11">
    <source>
        <dbReference type="ARBA" id="ARBA00023209"/>
    </source>
</evidence>
<keyword evidence="8 14" id="KW-1133">Transmembrane helix</keyword>
<feature type="compositionally biased region" description="Low complexity" evidence="13">
    <location>
        <begin position="373"/>
        <end position="393"/>
    </location>
</feature>
<reference evidence="15" key="1">
    <citation type="submission" date="2018-06" db="EMBL/GenBank/DDBJ databases">
        <authorList>
            <person name="Zhirakovskaya E."/>
        </authorList>
    </citation>
    <scope>NUCLEOTIDE SEQUENCE</scope>
</reference>
<dbReference type="GO" id="GO:0004605">
    <property type="term" value="F:phosphatidate cytidylyltransferase activity"/>
    <property type="evidence" value="ECO:0007669"/>
    <property type="project" value="UniProtKB-EC"/>
</dbReference>
<feature type="transmembrane region" description="Helical" evidence="14">
    <location>
        <begin position="843"/>
        <end position="860"/>
    </location>
</feature>
<evidence type="ECO:0000256" key="6">
    <source>
        <dbReference type="ARBA" id="ARBA00022692"/>
    </source>
</evidence>
<evidence type="ECO:0000256" key="12">
    <source>
        <dbReference type="ARBA" id="ARBA00023264"/>
    </source>
</evidence>
<protein>
    <submittedName>
        <fullName evidence="15">Phosphatidate cytidylyltransferase</fullName>
        <ecNumber evidence="15">2.7.7.41</ecNumber>
    </submittedName>
</protein>
<feature type="region of interest" description="Disordered" evidence="13">
    <location>
        <begin position="1"/>
        <end position="496"/>
    </location>
</feature>
<evidence type="ECO:0000256" key="7">
    <source>
        <dbReference type="ARBA" id="ARBA00022695"/>
    </source>
</evidence>
<keyword evidence="4" id="KW-0444">Lipid biosynthesis</keyword>
<feature type="transmembrane region" description="Helical" evidence="14">
    <location>
        <begin position="656"/>
        <end position="689"/>
    </location>
</feature>
<feature type="compositionally biased region" description="Acidic residues" evidence="13">
    <location>
        <begin position="402"/>
        <end position="412"/>
    </location>
</feature>
<feature type="compositionally biased region" description="Polar residues" evidence="13">
    <location>
        <begin position="317"/>
        <end position="332"/>
    </location>
</feature>
<evidence type="ECO:0000256" key="2">
    <source>
        <dbReference type="ARBA" id="ARBA00010185"/>
    </source>
</evidence>
<feature type="compositionally biased region" description="Basic and acidic residues" evidence="13">
    <location>
        <begin position="114"/>
        <end position="129"/>
    </location>
</feature>
<evidence type="ECO:0000256" key="9">
    <source>
        <dbReference type="ARBA" id="ARBA00023098"/>
    </source>
</evidence>
<gene>
    <name evidence="15" type="ORF">MNBD_ACTINO02-1535</name>
</gene>
<dbReference type="PROSITE" id="PS01315">
    <property type="entry name" value="CDS"/>
    <property type="match status" value="1"/>
</dbReference>
<feature type="compositionally biased region" description="Low complexity" evidence="13">
    <location>
        <begin position="103"/>
        <end position="112"/>
    </location>
</feature>
<evidence type="ECO:0000256" key="13">
    <source>
        <dbReference type="SAM" id="MobiDB-lite"/>
    </source>
</evidence>
<dbReference type="AlphaFoldDB" id="A0A3B0SBB4"/>
<evidence type="ECO:0000256" key="4">
    <source>
        <dbReference type="ARBA" id="ARBA00022516"/>
    </source>
</evidence>
<keyword evidence="5 15" id="KW-0808">Transferase</keyword>
<comment type="subcellular location">
    <subcellularLocation>
        <location evidence="1">Cell membrane</location>
        <topology evidence="1">Multi-pass membrane protein</topology>
    </subcellularLocation>
</comment>
<evidence type="ECO:0000256" key="10">
    <source>
        <dbReference type="ARBA" id="ARBA00023136"/>
    </source>
</evidence>
<keyword evidence="11" id="KW-0594">Phospholipid biosynthesis</keyword>
<feature type="transmembrane region" description="Helical" evidence="14">
    <location>
        <begin position="771"/>
        <end position="791"/>
    </location>
</feature>
<evidence type="ECO:0000256" key="8">
    <source>
        <dbReference type="ARBA" id="ARBA00022989"/>
    </source>
</evidence>
<sequence length="861" mass="89932">MSSTDSGDGDSRDTGEESSDAVDPAQPPLFDLIGDPEEYGVDDAGNPLDIGSGFGDLWAMDGDDIPDSDPITDHSPTGPIQRGRRLFGRRGASASPQVPPVDPVSDPVGPVDLGDARVPTHDDPERSEAVQDTAMATADDIEGDENFHNADPETGSSNSEAREASDGTDDGVDSWLTVTDEVDHQAAAGEVTERKRRRFGWLRAQPAPQSETFPAGEPGDRVRPVRESPGPIEDPIVPTPDESPTGATPVAVADSFEESPDELTRIPLIPPPAVNEDPQPLSAPFSEAEDPLAVEHAEPPTLGVEETSLVADGIPDTTDTVRPTEQVPQSASHLGDVFDIEADRPSNTPPGDAAPGSPTEEFVAQEGDGRRISSTLSVVPPAPSLSAVPDDPSQSTPYSVDSFDDFAFDFEDLISQPPDEPELDPSGVPLAQWPEDGSATAEDEATSEAVEPGATPTAPNEQNADAVFNSLAVGGPPAAADDWQPNGGSDEPADGDNVIPEIVLPEDDDDVHEYEHVEVKPGTPVDVSAYTSDEYVQASTAEHEGLARAIAEADERGSEHAALYAALPGTEDEVLGLEDVVDMTMEQASVGLAKPAPPSDIAARVGTGIGLIAVVALALLNASSTGILAFVAFGVAALEYYTALQRAGARPVTWAGLLGIAGAFLGTWAFGLVAVPVAVVLSTIAAALFLSFKPTWPRPGVNLAFTMLGIAWIGGSGSLVFAILRSPNYRVLVAVVILLVMVLDVAQYFSGRALGKRPLAPIVSPKKTVEGLVGGYIALAVAGLVLSRFAFWDQTTVAVLVVAIGIVAPFGDLSVSVIKRSLRMKDMGVVLPGHGGVLDRIDALLFAIPVAWIVFSWAGLM</sequence>
<comment type="similarity">
    <text evidence="2">Belongs to the CDS family.</text>
</comment>